<dbReference type="PROSITE" id="PS51471">
    <property type="entry name" value="FE2OG_OXY"/>
    <property type="match status" value="1"/>
</dbReference>
<dbReference type="Pfam" id="PF01443">
    <property type="entry name" value="Viral_helicase1"/>
    <property type="match status" value="1"/>
</dbReference>
<dbReference type="InterPro" id="IPR037151">
    <property type="entry name" value="AlkB-like_sf"/>
</dbReference>
<feature type="domain" description="RdRp catalytic" evidence="11">
    <location>
        <begin position="1472"/>
        <end position="1583"/>
    </location>
</feature>
<dbReference type="Gene3D" id="3.40.50.300">
    <property type="entry name" value="P-loop containing nucleotide triphosphate hydrolases"/>
    <property type="match status" value="1"/>
</dbReference>
<evidence type="ECO:0000256" key="9">
    <source>
        <dbReference type="ARBA" id="ARBA00047984"/>
    </source>
</evidence>
<accession>A0A1V0JB95</accession>
<dbReference type="Pfam" id="PF00978">
    <property type="entry name" value="RdRP_2"/>
    <property type="match status" value="1"/>
</dbReference>
<dbReference type="InterPro" id="IPR002588">
    <property type="entry name" value="Alphavirus-like_MT_dom"/>
</dbReference>
<evidence type="ECO:0000259" key="12">
    <source>
        <dbReference type="PROSITE" id="PS51471"/>
    </source>
</evidence>
<comment type="catalytic activity">
    <reaction evidence="9">
        <text>ATP + H2O = ADP + phosphate + H(+)</text>
        <dbReference type="Rhea" id="RHEA:13065"/>
        <dbReference type="ChEBI" id="CHEBI:15377"/>
        <dbReference type="ChEBI" id="CHEBI:15378"/>
        <dbReference type="ChEBI" id="CHEBI:30616"/>
        <dbReference type="ChEBI" id="CHEBI:43474"/>
        <dbReference type="ChEBI" id="CHEBI:456216"/>
        <dbReference type="EC" id="3.6.4.13"/>
    </reaction>
</comment>
<evidence type="ECO:0000256" key="10">
    <source>
        <dbReference type="SAM" id="MobiDB-lite"/>
    </source>
</evidence>
<dbReference type="InterPro" id="IPR027351">
    <property type="entry name" value="(+)RNA_virus_helicase_core_dom"/>
</dbReference>
<name>A0A1V0JB95_9VIRU</name>
<evidence type="ECO:0000256" key="5">
    <source>
        <dbReference type="ARBA" id="ARBA00022801"/>
    </source>
</evidence>
<dbReference type="SUPFAM" id="SSF51197">
    <property type="entry name" value="Clavaminate synthase-like"/>
    <property type="match status" value="1"/>
</dbReference>
<dbReference type="InterPro" id="IPR043502">
    <property type="entry name" value="DNA/RNA_pol_sf"/>
</dbReference>
<evidence type="ECO:0000259" key="13">
    <source>
        <dbReference type="PROSITE" id="PS51743"/>
    </source>
</evidence>
<dbReference type="GO" id="GO:0016556">
    <property type="term" value="P:mRNA modification"/>
    <property type="evidence" value="ECO:0007669"/>
    <property type="project" value="InterPro"/>
</dbReference>
<dbReference type="GO" id="GO:0039694">
    <property type="term" value="P:viral RNA genome replication"/>
    <property type="evidence" value="ECO:0007669"/>
    <property type="project" value="InterPro"/>
</dbReference>
<dbReference type="PROSITE" id="PS51743">
    <property type="entry name" value="ALPHAVIRUS_MT"/>
    <property type="match status" value="1"/>
</dbReference>
<evidence type="ECO:0000256" key="1">
    <source>
        <dbReference type="ARBA" id="ARBA00022484"/>
    </source>
</evidence>
<dbReference type="GO" id="GO:0003723">
    <property type="term" value="F:RNA binding"/>
    <property type="evidence" value="ECO:0007669"/>
    <property type="project" value="InterPro"/>
</dbReference>
<feature type="compositionally biased region" description="Acidic residues" evidence="10">
    <location>
        <begin position="771"/>
        <end position="780"/>
    </location>
</feature>
<dbReference type="InterPro" id="IPR001788">
    <property type="entry name" value="RNA-dep_RNA_pol_alsuvir"/>
</dbReference>
<dbReference type="GeneID" id="32084898"/>
<evidence type="ECO:0000313" key="15">
    <source>
        <dbReference type="Proteomes" id="UP000201255"/>
    </source>
</evidence>
<dbReference type="PROSITE" id="PS50507">
    <property type="entry name" value="RDRP_SSRNA_POS"/>
    <property type="match status" value="1"/>
</dbReference>
<dbReference type="RefSeq" id="YP_009352883.1">
    <property type="nucleotide sequence ID" value="NC_034264.1"/>
</dbReference>
<reference evidence="14" key="1">
    <citation type="journal article" date="2017" name="Arch. Virol.">
        <title>A novel vitivirus-like sequence found in Arracacia xanthorrhiza plants by high throughput sequencing.</title>
        <authorList>
            <person name="Oliveira L.M."/>
            <person name="Orilio A.F."/>
            <person name="Inoue-Nagata A.K."/>
            <person name="Nagata T."/>
            <person name="Blawid R."/>
        </authorList>
    </citation>
    <scope>NUCLEOTIDE SEQUENCE [LARGE SCALE GENOMIC DNA]</scope>
    <source>
        <strain evidence="14">CNPH</strain>
    </source>
</reference>
<evidence type="ECO:0000259" key="11">
    <source>
        <dbReference type="PROSITE" id="PS50507"/>
    </source>
</evidence>
<dbReference type="Proteomes" id="UP000201255">
    <property type="component" value="Segment"/>
</dbReference>
<keyword evidence="7" id="KW-0067">ATP-binding</keyword>
<evidence type="ECO:0000256" key="8">
    <source>
        <dbReference type="ARBA" id="ARBA00022953"/>
    </source>
</evidence>
<dbReference type="InterPro" id="IPR027450">
    <property type="entry name" value="AlkB-like"/>
</dbReference>
<dbReference type="GO" id="GO:0005524">
    <property type="term" value="F:ATP binding"/>
    <property type="evidence" value="ECO:0007669"/>
    <property type="project" value="UniProtKB-KW"/>
</dbReference>
<keyword evidence="4" id="KW-0547">Nucleotide-binding</keyword>
<dbReference type="GO" id="GO:0006351">
    <property type="term" value="P:DNA-templated transcription"/>
    <property type="evidence" value="ECO:0007669"/>
    <property type="project" value="InterPro"/>
</dbReference>
<keyword evidence="15" id="KW-1185">Reference proteome</keyword>
<dbReference type="GO" id="GO:0003724">
    <property type="term" value="F:RNA helicase activity"/>
    <property type="evidence" value="ECO:0007669"/>
    <property type="project" value="UniProtKB-EC"/>
</dbReference>
<keyword evidence="3" id="KW-0548">Nucleotidyltransferase</keyword>
<dbReference type="InterPro" id="IPR005123">
    <property type="entry name" value="Oxoglu/Fe-dep_dioxygenase_dom"/>
</dbReference>
<keyword evidence="8" id="KW-0693">Viral RNA replication</keyword>
<feature type="domain" description="Fe2OG dioxygenase" evidence="12">
    <location>
        <begin position="658"/>
        <end position="749"/>
    </location>
</feature>
<sequence length="1705" mass="194002">MSVSVSSHRVACATLFSNGDQEGVAEIKKLKTSGLLAAEVRSDGLFDYYVEDHIRDYLSSIGVHTSVNSFRCHSHPISKMLENHILVNVFSHYLRKKNLFVSCRNSKINAVLKNNKANVSFEHYNRFVHAKDPLRYTEFIKELDYSFMPALVKKAQGAEVCFIHDEVHYWSLENFQDFLGHLECEQVIYSIVYPVEIQMGIPFSLNPQLYEFEDEGQGSFRWFPDGKASGSYVQPTNPWLLTTSKTEDSRLRGWSITKLESFGAHHVFLATRGVCTNDKRDCYNDFACINPLSFCSKVCRGMRRIRSSLAKEVFTYLLALRKPEPQSAVAKIRQMSKGNIMEDEIMFLGLVARKLQGMNIFVDKKNSSINEFSLLELFTDVLMAGLGEKASLFLFQKRKIAADLQGLLGFLAPAEFKVDKVFRERRIKKVIYRISEPVLSESTMDEELNGDLILNEIRRNGREPAPYDNPAVVLPRIDVGLFEFMEYVGRLRNFYRNPPKAYESPVIFHNDLKNPMSKCFVWVSKEWGLVREVKLIAGINDEDSLRNGLITHEEYLQRKNLDNGQKSNEVSQRTKEITSNKEGGTDKIECICGMGFEVGNFKGRGLELTRGDKLKNREAWFFSRSGESYSYTGASHASRGWPTELNTLINSLGYESTSFDHCLVQRYDAGAELKLHKDNESCYPAGNSILTWNQSGSCTFNIECKQGSMKIVLEEGDHLMMPNGCQTSHRHGVSGCTNSRTSYTFRSTKVHDPEGPLRVLEEQSEGSISSYEEEDEEEDTAVGGLTKGRKVCALNALSAHLGLNHETIIAKVLGEDKRAALALKSGGVSLSTLMRCCKALSLSGCVHSEFGGFRMDGVVKEINLYVEGDHVELSDRVCTSRGLKSAMLLNPETSVVTFSAKKEYAKNLVNAFTAHETGVVIKEKLMGAHLESCEQEIMMSCGFAGSGKSHYTQTVLSFESSPQTLIISPRKALKLDWQKKVHKKHACETYEKALFSLHKFKNVVVDEIDLFPEGYLDFIVCASDWECVVVLGDPLQAQYYNQDDRLKLGGTPDIFSRLCGTVNYLMYSYRLPTNQNLFEINCYGDGNAQSKKKDAQVLVCSREGLVGRDKAYTVGESQGLSFQDVRLIEDKGLRHIKNGTMMVAMTRSRNSFMVDAKKTQGCSFLNAVQNGRRITLSELKSELSLRLKSFNCHYSPYLVSNMESIEEKLANDPYLLGLGNLCFDDEFEQEEMAEEWSAEEAMRTHLFISEESNTLYSSTLKGKEEREYVSEHTGSSDQIDDVGSTREFTMVGPLSYRSRYLDHKHADDTTFFMSVKKRLRFADYERNKRSYERKVCYGEQMFRKMREFLGMPDSPWVSPLEASEQEFIQKRAQKASKLIAAHQDRSDPDWPSNYVKIFLKQQLCTKMEKRGVDAKAGQLIACFSHSVLYRFGAIIRQSEKTMSNLLPQNWLIFTQKRFEDLDEWCKEHMTEQVGTDSDYEAFDQSQDGTILAFEVALLRYLHWPEELVEEYKELKLMIGCKLGSLQVMRFSGEFGTFFLNTCCNIAYTIMRYEITPETPIAFAGDDMFSPRVLTVSHAYDHFIEDKKIIKLVAKVRVSRDPLFCGWRMTVYGIIKDPNLLLDRWKAAIEKGNLKECMDNYALEASFGYRVGDNLYDLDIDLDAQSELTRRIIKHKHQLSRGVAEIFSGSGDVASDEEDDWKFLFH</sequence>
<dbReference type="GO" id="GO:0016787">
    <property type="term" value="F:hydrolase activity"/>
    <property type="evidence" value="ECO:0007669"/>
    <property type="project" value="UniProtKB-KW"/>
</dbReference>
<evidence type="ECO:0000256" key="4">
    <source>
        <dbReference type="ARBA" id="ARBA00022741"/>
    </source>
</evidence>
<protein>
    <submittedName>
        <fullName evidence="14">Replicase</fullName>
    </submittedName>
</protein>
<dbReference type="GO" id="GO:0003968">
    <property type="term" value="F:RNA-directed RNA polymerase activity"/>
    <property type="evidence" value="ECO:0007669"/>
    <property type="project" value="UniProtKB-KW"/>
</dbReference>
<dbReference type="CDD" id="cd23245">
    <property type="entry name" value="Betaflexiviridae_RdRp"/>
    <property type="match status" value="1"/>
</dbReference>
<evidence type="ECO:0000313" key="14">
    <source>
        <dbReference type="EMBL" id="ARD06099.1"/>
    </source>
</evidence>
<keyword evidence="2" id="KW-0808">Transferase</keyword>
<evidence type="ECO:0000256" key="3">
    <source>
        <dbReference type="ARBA" id="ARBA00022695"/>
    </source>
</evidence>
<feature type="domain" description="Alphavirus-like MT" evidence="13">
    <location>
        <begin position="66"/>
        <end position="240"/>
    </location>
</feature>
<feature type="region of interest" description="Disordered" evidence="10">
    <location>
        <begin position="761"/>
        <end position="782"/>
    </location>
</feature>
<dbReference type="InterPro" id="IPR007094">
    <property type="entry name" value="RNA-dir_pol_PSvirus"/>
</dbReference>
<dbReference type="SUPFAM" id="SSF52540">
    <property type="entry name" value="P-loop containing nucleoside triphosphate hydrolases"/>
    <property type="match status" value="1"/>
</dbReference>
<keyword evidence="6" id="KW-0347">Helicase</keyword>
<evidence type="ECO:0000256" key="2">
    <source>
        <dbReference type="ARBA" id="ARBA00022679"/>
    </source>
</evidence>
<dbReference type="KEGG" id="vg:32084898"/>
<proteinExistence type="predicted"/>
<dbReference type="GO" id="GO:0006396">
    <property type="term" value="P:RNA processing"/>
    <property type="evidence" value="ECO:0007669"/>
    <property type="project" value="InterPro"/>
</dbReference>
<dbReference type="SUPFAM" id="SSF56672">
    <property type="entry name" value="DNA/RNA polymerases"/>
    <property type="match status" value="1"/>
</dbReference>
<dbReference type="Gene3D" id="2.60.120.590">
    <property type="entry name" value="Alpha-ketoglutarate-dependent dioxygenase AlkB-like"/>
    <property type="match status" value="1"/>
</dbReference>
<dbReference type="InterPro" id="IPR027417">
    <property type="entry name" value="P-loop_NTPase"/>
</dbReference>
<keyword evidence="5" id="KW-0378">Hydrolase</keyword>
<dbReference type="EMBL" id="KY392781">
    <property type="protein sequence ID" value="ARD06099.1"/>
    <property type="molecule type" value="Genomic_RNA"/>
</dbReference>
<evidence type="ECO:0000256" key="7">
    <source>
        <dbReference type="ARBA" id="ARBA00022840"/>
    </source>
</evidence>
<dbReference type="GO" id="GO:0008174">
    <property type="term" value="F:mRNA methyltransferase activity"/>
    <property type="evidence" value="ECO:0007669"/>
    <property type="project" value="UniProtKB-UniRule"/>
</dbReference>
<dbReference type="Pfam" id="PF13532">
    <property type="entry name" value="2OG-FeII_Oxy_2"/>
    <property type="match status" value="1"/>
</dbReference>
<evidence type="ECO:0000256" key="6">
    <source>
        <dbReference type="ARBA" id="ARBA00022806"/>
    </source>
</evidence>
<organism evidence="14">
    <name type="scientific">Arracacha virus V</name>
    <dbReference type="NCBI Taxonomy" id="1972716"/>
    <lineage>
        <taxon>Viruses</taxon>
        <taxon>Riboviria</taxon>
        <taxon>Orthornavirae</taxon>
        <taxon>Kitrinoviricota</taxon>
        <taxon>Alsuviricetes</taxon>
        <taxon>Tymovirales</taxon>
        <taxon>Betaflexiviridae</taxon>
        <taxon>Trivirinae</taxon>
        <taxon>Vitivirus</taxon>
        <taxon>Vitivirus viarracaciae</taxon>
    </lineage>
</organism>
<keyword evidence="1" id="KW-0696">RNA-directed RNA polymerase</keyword>
<dbReference type="Pfam" id="PF01660">
    <property type="entry name" value="Vmethyltransf"/>
    <property type="match status" value="1"/>
</dbReference>